<keyword evidence="2" id="KW-1185">Reference proteome</keyword>
<sequence length="121" mass="13273">MGRSSQSWPANCWVSRIDGQSISLDQEQYPMRSDSLTLFAHTGLTSHSAPAAALSAPMSTCYEVRFRSLFHAGRGVTFPCDADGQVLLEGLSERARSAYHRARALVGSEYAVPEVQRCHGR</sequence>
<gene>
    <name evidence="1" type="ORF">AACH06_21500</name>
</gene>
<accession>A0ABU9BY81</accession>
<comment type="caution">
    <text evidence="1">The sequence shown here is derived from an EMBL/GenBank/DDBJ whole genome shotgun (WGS) entry which is preliminary data.</text>
</comment>
<protein>
    <submittedName>
        <fullName evidence="1">Uncharacterized protein</fullName>
    </submittedName>
</protein>
<dbReference type="EMBL" id="JBBUTG010000016">
    <property type="protein sequence ID" value="MEK8033403.1"/>
    <property type="molecule type" value="Genomic_DNA"/>
</dbReference>
<reference evidence="1 2" key="1">
    <citation type="submission" date="2024-04" db="EMBL/GenBank/DDBJ databases">
        <title>Novel species of the genus Ideonella isolated from streams.</title>
        <authorList>
            <person name="Lu H."/>
        </authorList>
    </citation>
    <scope>NUCLEOTIDE SEQUENCE [LARGE SCALE GENOMIC DNA]</scope>
    <source>
        <strain evidence="1 2">DXS29W</strain>
    </source>
</reference>
<evidence type="ECO:0000313" key="1">
    <source>
        <dbReference type="EMBL" id="MEK8033403.1"/>
    </source>
</evidence>
<evidence type="ECO:0000313" key="2">
    <source>
        <dbReference type="Proteomes" id="UP001371218"/>
    </source>
</evidence>
<dbReference type="RefSeq" id="WP_341427827.1">
    <property type="nucleotide sequence ID" value="NZ_JBBUTG010000016.1"/>
</dbReference>
<name>A0ABU9BY81_9BURK</name>
<dbReference type="Proteomes" id="UP001371218">
    <property type="component" value="Unassembled WGS sequence"/>
</dbReference>
<proteinExistence type="predicted"/>
<organism evidence="1 2">
    <name type="scientific">Ideonella lacteola</name>
    <dbReference type="NCBI Taxonomy" id="2984193"/>
    <lineage>
        <taxon>Bacteria</taxon>
        <taxon>Pseudomonadati</taxon>
        <taxon>Pseudomonadota</taxon>
        <taxon>Betaproteobacteria</taxon>
        <taxon>Burkholderiales</taxon>
        <taxon>Sphaerotilaceae</taxon>
        <taxon>Ideonella</taxon>
    </lineage>
</organism>